<comment type="subcellular location">
    <subcellularLocation>
        <location evidence="2">Cell membrane</location>
        <topology evidence="2">Multi-pass membrane protein</topology>
    </subcellularLocation>
</comment>
<dbReference type="PROSITE" id="PS50885">
    <property type="entry name" value="HAMP"/>
    <property type="match status" value="1"/>
</dbReference>
<feature type="domain" description="Histidine kinase" evidence="18">
    <location>
        <begin position="246"/>
        <end position="458"/>
    </location>
</feature>
<feature type="transmembrane region" description="Helical" evidence="17">
    <location>
        <begin position="162"/>
        <end position="185"/>
    </location>
</feature>
<dbReference type="CDD" id="cd00075">
    <property type="entry name" value="HATPase"/>
    <property type="match status" value="1"/>
</dbReference>
<dbReference type="AlphaFoldDB" id="A0A921NAF4"/>
<reference evidence="20" key="1">
    <citation type="journal article" date="2021" name="PeerJ">
        <title>Extensive microbial diversity within the chicken gut microbiome revealed by metagenomics and culture.</title>
        <authorList>
            <person name="Gilroy R."/>
            <person name="Ravi A."/>
            <person name="Getino M."/>
            <person name="Pursley I."/>
            <person name="Horton D.L."/>
            <person name="Alikhan N.F."/>
            <person name="Baker D."/>
            <person name="Gharbi K."/>
            <person name="Hall N."/>
            <person name="Watson M."/>
            <person name="Adriaenssens E.M."/>
            <person name="Foster-Nyarko E."/>
            <person name="Jarju S."/>
            <person name="Secka A."/>
            <person name="Antonio M."/>
            <person name="Oren A."/>
            <person name="Chaudhuri R.R."/>
            <person name="La Ragione R."/>
            <person name="Hildebrand F."/>
            <person name="Pallen M.J."/>
        </authorList>
    </citation>
    <scope>NUCLEOTIDE SEQUENCE</scope>
    <source>
        <strain evidence="20">CHK160-4876</strain>
    </source>
</reference>
<dbReference type="Pfam" id="PF00672">
    <property type="entry name" value="HAMP"/>
    <property type="match status" value="1"/>
</dbReference>
<evidence type="ECO:0000313" key="21">
    <source>
        <dbReference type="Proteomes" id="UP000700212"/>
    </source>
</evidence>
<dbReference type="EMBL" id="DYTV01000017">
    <property type="protein sequence ID" value="HJH10389.1"/>
    <property type="molecule type" value="Genomic_DNA"/>
</dbReference>
<proteinExistence type="predicted"/>
<gene>
    <name evidence="20" type="ORF">K8V30_01635</name>
</gene>
<keyword evidence="6" id="KW-0808">Transferase</keyword>
<dbReference type="SMART" id="SM00388">
    <property type="entry name" value="HisKA"/>
    <property type="match status" value="1"/>
</dbReference>
<dbReference type="GO" id="GO:0000155">
    <property type="term" value="F:phosphorelay sensor kinase activity"/>
    <property type="evidence" value="ECO:0007669"/>
    <property type="project" value="InterPro"/>
</dbReference>
<evidence type="ECO:0000256" key="3">
    <source>
        <dbReference type="ARBA" id="ARBA00012438"/>
    </source>
</evidence>
<keyword evidence="13" id="KW-0843">Virulence</keyword>
<dbReference type="Gene3D" id="6.10.340.10">
    <property type="match status" value="1"/>
</dbReference>
<evidence type="ECO:0000256" key="5">
    <source>
        <dbReference type="ARBA" id="ARBA00022553"/>
    </source>
</evidence>
<evidence type="ECO:0000256" key="6">
    <source>
        <dbReference type="ARBA" id="ARBA00022679"/>
    </source>
</evidence>
<dbReference type="InterPro" id="IPR036890">
    <property type="entry name" value="HATPase_C_sf"/>
</dbReference>
<dbReference type="GO" id="GO:0005886">
    <property type="term" value="C:plasma membrane"/>
    <property type="evidence" value="ECO:0007669"/>
    <property type="project" value="UniProtKB-SubCell"/>
</dbReference>
<reference evidence="20" key="2">
    <citation type="submission" date="2021-09" db="EMBL/GenBank/DDBJ databases">
        <authorList>
            <person name="Gilroy R."/>
        </authorList>
    </citation>
    <scope>NUCLEOTIDE SEQUENCE</scope>
    <source>
        <strain evidence="20">CHK160-4876</strain>
    </source>
</reference>
<dbReference type="InterPro" id="IPR050398">
    <property type="entry name" value="HssS/ArlS-like"/>
</dbReference>
<dbReference type="InterPro" id="IPR003660">
    <property type="entry name" value="HAMP_dom"/>
</dbReference>
<evidence type="ECO:0000256" key="16">
    <source>
        <dbReference type="ARBA" id="ARBA00040841"/>
    </source>
</evidence>
<keyword evidence="11 17" id="KW-1133">Transmembrane helix</keyword>
<keyword evidence="5" id="KW-0597">Phosphoprotein</keyword>
<dbReference type="PROSITE" id="PS50109">
    <property type="entry name" value="HIS_KIN"/>
    <property type="match status" value="1"/>
</dbReference>
<keyword evidence="4" id="KW-1003">Cell membrane</keyword>
<evidence type="ECO:0000256" key="7">
    <source>
        <dbReference type="ARBA" id="ARBA00022692"/>
    </source>
</evidence>
<dbReference type="Gene3D" id="3.30.565.10">
    <property type="entry name" value="Histidine kinase-like ATPase, C-terminal domain"/>
    <property type="match status" value="1"/>
</dbReference>
<dbReference type="SMART" id="SM00304">
    <property type="entry name" value="HAMP"/>
    <property type="match status" value="1"/>
</dbReference>
<dbReference type="Pfam" id="PF02518">
    <property type="entry name" value="HATPase_c"/>
    <property type="match status" value="1"/>
</dbReference>
<organism evidence="20 21">
    <name type="scientific">Metalysinibacillus jejuensis</name>
    <dbReference type="NCBI Taxonomy" id="914327"/>
    <lineage>
        <taxon>Bacteria</taxon>
        <taxon>Bacillati</taxon>
        <taxon>Bacillota</taxon>
        <taxon>Bacilli</taxon>
        <taxon>Bacillales</taxon>
        <taxon>Caryophanaceae</taxon>
        <taxon>Metalysinibacillus</taxon>
    </lineage>
</organism>
<evidence type="ECO:0000256" key="13">
    <source>
        <dbReference type="ARBA" id="ARBA00023026"/>
    </source>
</evidence>
<evidence type="ECO:0000256" key="11">
    <source>
        <dbReference type="ARBA" id="ARBA00022989"/>
    </source>
</evidence>
<keyword evidence="7 17" id="KW-0812">Transmembrane</keyword>
<dbReference type="PANTHER" id="PTHR45528">
    <property type="entry name" value="SENSOR HISTIDINE KINASE CPXA"/>
    <property type="match status" value="1"/>
</dbReference>
<keyword evidence="9 20" id="KW-0418">Kinase</keyword>
<comment type="caution">
    <text evidence="20">The sequence shown here is derived from an EMBL/GenBank/DDBJ whole genome shotgun (WGS) entry which is preliminary data.</text>
</comment>
<dbReference type="InterPro" id="IPR004358">
    <property type="entry name" value="Sig_transdc_His_kin-like_C"/>
</dbReference>
<dbReference type="Pfam" id="PF00512">
    <property type="entry name" value="HisKA"/>
    <property type="match status" value="1"/>
</dbReference>
<dbReference type="InterPro" id="IPR036097">
    <property type="entry name" value="HisK_dim/P_sf"/>
</dbReference>
<evidence type="ECO:0000256" key="17">
    <source>
        <dbReference type="SAM" id="Phobius"/>
    </source>
</evidence>
<evidence type="ECO:0000259" key="19">
    <source>
        <dbReference type="PROSITE" id="PS50885"/>
    </source>
</evidence>
<dbReference type="OrthoDB" id="9813151at2"/>
<dbReference type="PANTHER" id="PTHR45528:SF11">
    <property type="entry name" value="HISTIDINE KINASE"/>
    <property type="match status" value="1"/>
</dbReference>
<feature type="transmembrane region" description="Helical" evidence="17">
    <location>
        <begin position="6"/>
        <end position="27"/>
    </location>
</feature>
<evidence type="ECO:0000313" key="20">
    <source>
        <dbReference type="EMBL" id="HJH10389.1"/>
    </source>
</evidence>
<keyword evidence="14 17" id="KW-0472">Membrane</keyword>
<accession>A0A921NAF4</accession>
<evidence type="ECO:0000256" key="10">
    <source>
        <dbReference type="ARBA" id="ARBA00022840"/>
    </source>
</evidence>
<keyword evidence="8" id="KW-0547">Nucleotide-binding</keyword>
<dbReference type="SUPFAM" id="SSF158472">
    <property type="entry name" value="HAMP domain-like"/>
    <property type="match status" value="1"/>
</dbReference>
<evidence type="ECO:0000256" key="15">
    <source>
        <dbReference type="ARBA" id="ARBA00037219"/>
    </source>
</evidence>
<dbReference type="GO" id="GO:0005524">
    <property type="term" value="F:ATP binding"/>
    <property type="evidence" value="ECO:0007669"/>
    <property type="project" value="UniProtKB-KW"/>
</dbReference>
<feature type="domain" description="HAMP" evidence="19">
    <location>
        <begin position="186"/>
        <end position="238"/>
    </location>
</feature>
<dbReference type="InterPro" id="IPR005467">
    <property type="entry name" value="His_kinase_dom"/>
</dbReference>
<dbReference type="PRINTS" id="PR00344">
    <property type="entry name" value="BCTRLSENSOR"/>
</dbReference>
<evidence type="ECO:0000256" key="9">
    <source>
        <dbReference type="ARBA" id="ARBA00022777"/>
    </source>
</evidence>
<comment type="function">
    <text evidence="15">Member of the two-component regulatory system HssS/HssR involved in intracellular heme homeostasis and tempering of staphylococcal virulence. HssS functions as a heme sensor histidine kinase which is autophosphorylated at a histidine residue and transfers its phosphate group to an aspartate residue of HssR. HssR/HssS activates the expression of hrtAB, an efflux pump, in response to extracellular heme, hemin, hemoglobin or blood.</text>
</comment>
<dbReference type="CDD" id="cd00082">
    <property type="entry name" value="HisKA"/>
    <property type="match status" value="1"/>
</dbReference>
<dbReference type="SUPFAM" id="SSF47384">
    <property type="entry name" value="Homodimeric domain of signal transducing histidine kinase"/>
    <property type="match status" value="1"/>
</dbReference>
<name>A0A921NAF4_9BACL</name>
<dbReference type="Proteomes" id="UP000700212">
    <property type="component" value="Unassembled WGS sequence"/>
</dbReference>
<dbReference type="EC" id="2.7.13.3" evidence="3"/>
<keyword evidence="12" id="KW-0902">Two-component regulatory system</keyword>
<dbReference type="SMART" id="SM00387">
    <property type="entry name" value="HATPase_c"/>
    <property type="match status" value="1"/>
</dbReference>
<evidence type="ECO:0000256" key="2">
    <source>
        <dbReference type="ARBA" id="ARBA00004651"/>
    </source>
</evidence>
<dbReference type="SUPFAM" id="SSF55874">
    <property type="entry name" value="ATPase domain of HSP90 chaperone/DNA topoisomerase II/histidine kinase"/>
    <property type="match status" value="1"/>
</dbReference>
<dbReference type="InterPro" id="IPR003661">
    <property type="entry name" value="HisK_dim/P_dom"/>
</dbReference>
<dbReference type="CDD" id="cd06225">
    <property type="entry name" value="HAMP"/>
    <property type="match status" value="1"/>
</dbReference>
<evidence type="ECO:0000256" key="8">
    <source>
        <dbReference type="ARBA" id="ARBA00022741"/>
    </source>
</evidence>
<evidence type="ECO:0000256" key="4">
    <source>
        <dbReference type="ARBA" id="ARBA00022475"/>
    </source>
</evidence>
<evidence type="ECO:0000259" key="18">
    <source>
        <dbReference type="PROSITE" id="PS50109"/>
    </source>
</evidence>
<keyword evidence="10" id="KW-0067">ATP-binding</keyword>
<dbReference type="Gene3D" id="1.10.287.130">
    <property type="match status" value="1"/>
</dbReference>
<dbReference type="InterPro" id="IPR003594">
    <property type="entry name" value="HATPase_dom"/>
</dbReference>
<dbReference type="RefSeq" id="WP_108307294.1">
    <property type="nucleotide sequence ID" value="NZ_QAFW01000024.1"/>
</dbReference>
<sequence>MLKTLSSKFALTTLLLMLGSLLLGFFFTNTYYHQVIKAPNDQKNVEIAEAMVAYIADAQVDNLDDYFTMLGETGYQLYIVKEGGAPVFYGGAFRDTTLEATTVADVLAGNIYHGMRDFPRETFVMGFFANELVNTIGIPFTYEDEQYALFMRPNIKLLFSEVHRILGALMLAMFILSLIGVIVLAQTIISPIKKLTRATRAIAHENYEAPLEIERVDEIGQLANSFQRMTDQLQENDAMRKTFVSNVSHDFQSPLLNIQGYATLLAQPNLTDEERAEYGEIIEIETKRLSNLTKQLLVLTTLDSSTRKPKRELFDLTAQLKETVRKYRWQMEEHHIEFSYTMPEVHYKGEAGLLQNIWDNIIANAIKYSEDGAQITLTVEETATAIIVTVEDTGIGMDKEALAHVFDRFYRADASRTKHGTGLGLPIVKQVVEKHDGTVVISSEQGVGTTVKVTLPKL</sequence>
<evidence type="ECO:0000256" key="12">
    <source>
        <dbReference type="ARBA" id="ARBA00023012"/>
    </source>
</evidence>
<evidence type="ECO:0000256" key="1">
    <source>
        <dbReference type="ARBA" id="ARBA00000085"/>
    </source>
</evidence>
<evidence type="ECO:0000256" key="14">
    <source>
        <dbReference type="ARBA" id="ARBA00023136"/>
    </source>
</evidence>
<comment type="catalytic activity">
    <reaction evidence="1">
        <text>ATP + protein L-histidine = ADP + protein N-phospho-L-histidine.</text>
        <dbReference type="EC" id="2.7.13.3"/>
    </reaction>
</comment>
<protein>
    <recommendedName>
        <fullName evidence="16">Heme sensor protein HssS</fullName>
        <ecNumber evidence="3">2.7.13.3</ecNumber>
    </recommendedName>
</protein>
<dbReference type="FunFam" id="3.30.565.10:FF:000006">
    <property type="entry name" value="Sensor histidine kinase WalK"/>
    <property type="match status" value="1"/>
</dbReference>